<dbReference type="HOGENOM" id="CLU_130245_0_0_6"/>
<dbReference type="eggNOG" id="ENOG5032ZFT">
    <property type="taxonomic scope" value="Bacteria"/>
</dbReference>
<accession>A0A059ZQT7</accession>
<gene>
    <name evidence="1" type="ORF">Acaty_c0169</name>
</gene>
<proteinExistence type="predicted"/>
<sequence length="148" mass="17300">MESKPMRVLQERGSRYAEVSTRLPVKMHLYTKALAFALGKTLKSMYQDCAERFLTEAPWKYGLRWRPTRGLTTRLSEVGSKTVTGWTQVNVRVRYETAIRLEALAAKEKISVSSLYYTMLYWWAWYQYPPAYERERRAKALANKGDSS</sequence>
<dbReference type="KEGG" id="acz:Acaty_c0169"/>
<name>A0A059ZQT7_ACICK</name>
<evidence type="ECO:0000313" key="2">
    <source>
        <dbReference type="Proteomes" id="UP000005522"/>
    </source>
</evidence>
<evidence type="ECO:0000313" key="1">
    <source>
        <dbReference type="EMBL" id="AIA54060.1"/>
    </source>
</evidence>
<dbReference type="EMBL" id="CP005986">
    <property type="protein sequence ID" value="AIA54060.1"/>
    <property type="molecule type" value="Genomic_DNA"/>
</dbReference>
<organism evidence="1 2">
    <name type="scientific">Acidithiobacillus caldus (strain ATCC 51756 / DSM 8584 / KU)</name>
    <dbReference type="NCBI Taxonomy" id="637389"/>
    <lineage>
        <taxon>Bacteria</taxon>
        <taxon>Pseudomonadati</taxon>
        <taxon>Pseudomonadota</taxon>
        <taxon>Acidithiobacillia</taxon>
        <taxon>Acidithiobacillales</taxon>
        <taxon>Acidithiobacillaceae</taxon>
        <taxon>Acidithiobacillus</taxon>
    </lineage>
</organism>
<reference evidence="1 2" key="1">
    <citation type="journal article" date="2009" name="J. Bacteriol.">
        <title>Draft genome sequence of the extremely acidophilic bacterium Acidithiobacillus caldus ATCC 51756 reveals metabolic versatility in the genus Acidithiobacillus.</title>
        <authorList>
            <person name="Valdes J."/>
            <person name="Quatrini R."/>
            <person name="Hallberg K."/>
            <person name="Dopson M."/>
            <person name="Valenzuela P.D."/>
            <person name="Holmes D.S."/>
        </authorList>
    </citation>
    <scope>NUCLEOTIDE SEQUENCE [LARGE SCALE GENOMIC DNA]</scope>
    <source>
        <strain evidence="2">ATCC 51756 / DSM 8584 / KU</strain>
    </source>
</reference>
<protein>
    <submittedName>
        <fullName evidence="1">Uncharacterized protein</fullName>
    </submittedName>
</protein>
<dbReference type="AlphaFoldDB" id="A0A059ZQT7"/>
<dbReference type="Proteomes" id="UP000005522">
    <property type="component" value="Chromosome"/>
</dbReference>